<dbReference type="Proteomes" id="UP000094379">
    <property type="component" value="Unassembled WGS sequence"/>
</dbReference>
<dbReference type="GO" id="GO:0008825">
    <property type="term" value="F:cyclopropane-fatty-acyl-phospholipid synthase activity"/>
    <property type="evidence" value="ECO:0007669"/>
    <property type="project" value="UniProtKB-EC"/>
</dbReference>
<dbReference type="GO" id="GO:0032259">
    <property type="term" value="P:methylation"/>
    <property type="evidence" value="ECO:0007669"/>
    <property type="project" value="UniProtKB-KW"/>
</dbReference>
<organism evidence="1 2">
    <name type="scientific">Methylophaga muralis</name>
    <dbReference type="NCBI Taxonomy" id="291169"/>
    <lineage>
        <taxon>Bacteria</taxon>
        <taxon>Pseudomonadati</taxon>
        <taxon>Pseudomonadota</taxon>
        <taxon>Gammaproteobacteria</taxon>
        <taxon>Thiotrichales</taxon>
        <taxon>Piscirickettsiaceae</taxon>
        <taxon>Methylophaga</taxon>
    </lineage>
</organism>
<dbReference type="InterPro" id="IPR029063">
    <property type="entry name" value="SAM-dependent_MTases_sf"/>
</dbReference>
<dbReference type="STRING" id="291169.A9E74_02196"/>
<dbReference type="PATRIC" id="fig|291169.3.peg.2206"/>
<proteinExistence type="predicted"/>
<dbReference type="CDD" id="cd02440">
    <property type="entry name" value="AdoMet_MTases"/>
    <property type="match status" value="1"/>
</dbReference>
<sequence length="344" mass="40027">MSLISIAEKGLVPDLLIRVGIRKLLKQRLHDENAFDPEAASEIKNQCIEMLRKSPIAIETQAANEQHYEVPAEFYQLALGKNLKYSSCYWDDHTISLDQAEKAMLEVYIERGDFKNGQDILELGCGWGSLTLYLAQRFPYSRITGVSNSNSQREYIEKQAFARGLTNIHIITCDVNELELDTQFDRIVSIEMFEHMRNYQQLLDKVSRWLNADGKLFVHIFCHRSVVYPFETEGDDNWMGRYFFTGGLMPSADTLLHFQDALQIEKQWLVNGQHYQKTAEAWLENTDKNAKQIKALFDQTYGEGEGAIWLQRWRLFFMACAELFGYRDGTEWLVTHYLFSKRVN</sequence>
<evidence type="ECO:0000313" key="1">
    <source>
        <dbReference type="EMBL" id="ODN66101.1"/>
    </source>
</evidence>
<keyword evidence="2" id="KW-1185">Reference proteome</keyword>
<dbReference type="EMBL" id="MCRI01000028">
    <property type="protein sequence ID" value="ODN66101.1"/>
    <property type="molecule type" value="Genomic_DNA"/>
</dbReference>
<protein>
    <submittedName>
        <fullName evidence="1">Cyclopropane-fatty-acyl-phospholipid synthase</fullName>
        <ecNumber evidence="1">2.1.1.79</ecNumber>
    </submittedName>
</protein>
<keyword evidence="1" id="KW-0489">Methyltransferase</keyword>
<name>A0A1E3GRS2_9GAMM</name>
<dbReference type="Gene3D" id="3.40.50.150">
    <property type="entry name" value="Vaccinia Virus protein VP39"/>
    <property type="match status" value="1"/>
</dbReference>
<reference evidence="1 2" key="1">
    <citation type="submission" date="2016-07" db="EMBL/GenBank/DDBJ databases">
        <title>Draft Genome Sequence of Methylophaga muralis Bur 1.</title>
        <authorList>
            <person name="Vasilenko O.V."/>
            <person name="Doronina N.V."/>
            <person name="Shmareva M.N."/>
            <person name="Tarlachkov S.V."/>
            <person name="Mustakhimov I."/>
            <person name="Trotsenko Y.A."/>
        </authorList>
    </citation>
    <scope>NUCLEOTIDE SEQUENCE [LARGE SCALE GENOMIC DNA]</scope>
    <source>
        <strain evidence="1 2">Bur 1</strain>
    </source>
</reference>
<dbReference type="PANTHER" id="PTHR43832:SF1">
    <property type="entry name" value="S-ADENOSYL-L-METHIONINE-DEPENDENT METHYLTRANSFERASES SUPERFAMILY PROTEIN"/>
    <property type="match status" value="1"/>
</dbReference>
<evidence type="ECO:0000313" key="2">
    <source>
        <dbReference type="Proteomes" id="UP000094379"/>
    </source>
</evidence>
<keyword evidence="1" id="KW-0808">Transferase</keyword>
<dbReference type="FunFam" id="3.40.50.150:FF:000554">
    <property type="entry name" value="Cation-transporting ATPase"/>
    <property type="match status" value="1"/>
</dbReference>
<dbReference type="Pfam" id="PF02353">
    <property type="entry name" value="CMAS"/>
    <property type="match status" value="1"/>
</dbReference>
<dbReference type="RefSeq" id="WP_069296598.1">
    <property type="nucleotide sequence ID" value="NZ_MCRI01000028.1"/>
</dbReference>
<accession>A0A1E3GRS2</accession>
<gene>
    <name evidence="1" type="primary">cfa_3</name>
    <name evidence="1" type="ORF">A9E74_02196</name>
</gene>
<dbReference type="PANTHER" id="PTHR43832">
    <property type="match status" value="1"/>
</dbReference>
<dbReference type="AlphaFoldDB" id="A0A1E3GRS2"/>
<dbReference type="EC" id="2.1.1.79" evidence="1"/>
<dbReference type="SUPFAM" id="SSF53335">
    <property type="entry name" value="S-adenosyl-L-methionine-dependent methyltransferases"/>
    <property type="match status" value="1"/>
</dbReference>
<comment type="caution">
    <text evidence="1">The sequence shown here is derived from an EMBL/GenBank/DDBJ whole genome shotgun (WGS) entry which is preliminary data.</text>
</comment>